<gene>
    <name evidence="2" type="primary">LOC142165904</name>
</gene>
<evidence type="ECO:0000313" key="1">
    <source>
        <dbReference type="Proteomes" id="UP000790787"/>
    </source>
</evidence>
<reference evidence="1" key="1">
    <citation type="journal article" date="2014" name="Nat. Commun.">
        <title>The tobacco genome sequence and its comparison with those of tomato and potato.</title>
        <authorList>
            <person name="Sierro N."/>
            <person name="Battey J.N."/>
            <person name="Ouadi S."/>
            <person name="Bakaher N."/>
            <person name="Bovet L."/>
            <person name="Willig A."/>
            <person name="Goepfert S."/>
            <person name="Peitsch M.C."/>
            <person name="Ivanov N.V."/>
        </authorList>
    </citation>
    <scope>NUCLEOTIDE SEQUENCE [LARGE SCALE GENOMIC DNA]</scope>
</reference>
<accession>A0AC58S5X7</accession>
<name>A0AC58S5X7_TOBAC</name>
<evidence type="ECO:0000313" key="2">
    <source>
        <dbReference type="RefSeq" id="XP_075080393.1"/>
    </source>
</evidence>
<proteinExistence type="predicted"/>
<dbReference type="Proteomes" id="UP000790787">
    <property type="component" value="Chromosome 11"/>
</dbReference>
<reference evidence="2" key="2">
    <citation type="submission" date="2025-08" db="UniProtKB">
        <authorList>
            <consortium name="RefSeq"/>
        </authorList>
    </citation>
    <scope>IDENTIFICATION</scope>
    <source>
        <tissue evidence="2">Leaf</tissue>
    </source>
</reference>
<dbReference type="RefSeq" id="XP_075080393.1">
    <property type="nucleotide sequence ID" value="XM_075224292.1"/>
</dbReference>
<sequence>MTGTTDSSTSIGGSSKHTPDPSSPLLLLSSDVLGVSLVSVPFSGIGFGGWRRSIIVSLSARNKIGFIDGSCVKPDANSPEYKHWDRCNNMVISWLTGSLSPDIAESAQYSETTESIWKQLNSRYGSVNGTKVFELKIELASIYQGSLDIASYFNKLKKIWDELGVMCNSHANSCICAAKEGLQKEKEEDKVHQFLMGLNEVYVGVRINLLMMQPLPSLDNVNNILLQDEKQRQINPTLPFVSESASFNVNSDVNKPVQPQLNIQFQGHQRQFNQRVAKGRRTAANVSIESDSSAPEHLPGSQTSLHAAAATSDQGSLVPGLTKQQYSQLISLLQQTHLSDCGPQPNIMSSANFAGTLLPKNIVYSFNSTLLSTLDSLTWIVDSGASDHMTSDKDFLINITQLPIPFLVSLPNGYKVKVTCTSSFILIEPIILQNVLYFPSFKHNLISVHKLTEQFDCIVHFTKISCIIQGPSLKKPLDLGKLDSGLYKFVWEKASQQQPILSDACSNLPSISDSSFFPCSINTLSSTCNKAAINTTDIVWHHRLAHVLFAKMKCIPKISSVISSTQSFPCIICPMARQTRLLFPDSFIRSSKPFQLIHVDTWGPYHTPTYSSSKYFLTIVDDFTRSTWTHLMGSKSNVFPFLKDFVLMIQTQFHVAIQKIRSDNDLELGASKAATTFFSDQGIIHQTSCPHTPQQNGVDAMTKEFEALEANHTWYIVELPEGKKPIGFVVKKNWPLFQLGVSNAFLHGDLDEEASRQWYAKLSQALYSRGYHHSPNDYSFFIKGSPGHLVILAVYVDDVIVTGDDLSEILVLKQFLDNEFKSKDLGSLHYFLGIEVSVMPSGLLLNQKKFVIDLLKEYDCLEANSVVSPLELNQKLKADVGTLLPNPERYRSLIGKLFFLTHTRPDICFGVQHLSQFLHTLRVPHMLAAIHLLRYLKGTIDLGIFYSNSSDFSMKAYSDSDWVACPNTCKSVTGFCIFLAEAEYRALSKVVAELSWLSRLLTDLDVSSSSPISVFCDNMAGIHIAKNPVFYERTKHIEMDCHFIRTKLAEGLIQLFYVSTTNQLADLFAKSFPIATHQFFLGKLKVVSPSNLKGVLGFQNIQHPAQNKKHRHGPIIYLLITFSISSSL</sequence>
<keyword evidence="1" id="KW-1185">Reference proteome</keyword>
<protein>
    <submittedName>
        <fullName evidence="2">Uncharacterized protein LOC142165904</fullName>
    </submittedName>
</protein>
<organism evidence="1 2">
    <name type="scientific">Nicotiana tabacum</name>
    <name type="common">Common tobacco</name>
    <dbReference type="NCBI Taxonomy" id="4097"/>
    <lineage>
        <taxon>Eukaryota</taxon>
        <taxon>Viridiplantae</taxon>
        <taxon>Streptophyta</taxon>
        <taxon>Embryophyta</taxon>
        <taxon>Tracheophyta</taxon>
        <taxon>Spermatophyta</taxon>
        <taxon>Magnoliopsida</taxon>
        <taxon>eudicotyledons</taxon>
        <taxon>Gunneridae</taxon>
        <taxon>Pentapetalae</taxon>
        <taxon>asterids</taxon>
        <taxon>lamiids</taxon>
        <taxon>Solanales</taxon>
        <taxon>Solanaceae</taxon>
        <taxon>Nicotianoideae</taxon>
        <taxon>Nicotianeae</taxon>
        <taxon>Nicotiana</taxon>
    </lineage>
</organism>